<evidence type="ECO:0000313" key="1">
    <source>
        <dbReference type="EMBL" id="MBB4909861.1"/>
    </source>
</evidence>
<sequence>MAQTIWDEPTAEQSALLGAILAARDETGSWPTVARLPHDAQAVLDSFPAAETEEGTRYRAIWVDDQVGLTLAAGLLTLDYEIAPYLAMIRTCANRVANHGPVTMSSGRFHRQFGADHAFHVRTFPAVLQREPLGRAADITTKGDDWSITFTEEFAVYAGVRHLKDYVHKTVDPPAEQAPPDEYVDPALMRQLAETQHPAKDRLLAVLSELNSNYEAGNPYATLLLHRAVTTGNTEVLDMADVPPPGSLDALIRALIERT</sequence>
<evidence type="ECO:0000313" key="2">
    <source>
        <dbReference type="Proteomes" id="UP000520767"/>
    </source>
</evidence>
<organism evidence="1 2">
    <name type="scientific">Actinophytocola algeriensis</name>
    <dbReference type="NCBI Taxonomy" id="1768010"/>
    <lineage>
        <taxon>Bacteria</taxon>
        <taxon>Bacillati</taxon>
        <taxon>Actinomycetota</taxon>
        <taxon>Actinomycetes</taxon>
        <taxon>Pseudonocardiales</taxon>
        <taxon>Pseudonocardiaceae</taxon>
    </lineage>
</organism>
<proteinExistence type="predicted"/>
<keyword evidence="2" id="KW-1185">Reference proteome</keyword>
<dbReference type="RefSeq" id="WP_184813914.1">
    <property type="nucleotide sequence ID" value="NZ_JACHJQ010000006.1"/>
</dbReference>
<comment type="caution">
    <text evidence="1">The sequence shown here is derived from an EMBL/GenBank/DDBJ whole genome shotgun (WGS) entry which is preliminary data.</text>
</comment>
<reference evidence="1 2" key="1">
    <citation type="submission" date="2020-08" db="EMBL/GenBank/DDBJ databases">
        <title>Genomic Encyclopedia of Type Strains, Phase III (KMG-III): the genomes of soil and plant-associated and newly described type strains.</title>
        <authorList>
            <person name="Whitman W."/>
        </authorList>
    </citation>
    <scope>NUCLEOTIDE SEQUENCE [LARGE SCALE GENOMIC DNA]</scope>
    <source>
        <strain evidence="1 2">CECT 8960</strain>
    </source>
</reference>
<gene>
    <name evidence="1" type="ORF">FHR82_006119</name>
</gene>
<name>A0A7W7QA41_9PSEU</name>
<protein>
    <submittedName>
        <fullName evidence="1">Uncharacterized protein</fullName>
    </submittedName>
</protein>
<dbReference type="Proteomes" id="UP000520767">
    <property type="component" value="Unassembled WGS sequence"/>
</dbReference>
<dbReference type="EMBL" id="JACHJQ010000006">
    <property type="protein sequence ID" value="MBB4909861.1"/>
    <property type="molecule type" value="Genomic_DNA"/>
</dbReference>
<dbReference type="AlphaFoldDB" id="A0A7W7QA41"/>
<accession>A0A7W7QA41</accession>